<sequence>MTSGHASGSGLLARRSVDPKLKPAGIVLALAGAVMVICSFFSWASAEDELFSAAVTGMGSVSIEGGFGSGSGELEQLLEDNSKSPGISTAVFGVLLILAAVFLILNRFPGIAAAVATVLSLLATIRVLFFLFDPVDALIENAGDSSIGDVAWGLWLVALGSVVALVVSGWALLLAVRSPASTGL</sequence>
<feature type="transmembrane region" description="Helical" evidence="1">
    <location>
        <begin position="87"/>
        <end position="105"/>
    </location>
</feature>
<gene>
    <name evidence="2" type="ORF">O4213_24950</name>
</gene>
<evidence type="ECO:0000256" key="1">
    <source>
        <dbReference type="SAM" id="Phobius"/>
    </source>
</evidence>
<name>A0ABT4N4K9_GORRU</name>
<evidence type="ECO:0000313" key="2">
    <source>
        <dbReference type="EMBL" id="MCZ4553256.1"/>
    </source>
</evidence>
<feature type="transmembrane region" description="Helical" evidence="1">
    <location>
        <begin position="112"/>
        <end position="132"/>
    </location>
</feature>
<protein>
    <submittedName>
        <fullName evidence="2">Uncharacterized protein</fullName>
    </submittedName>
</protein>
<accession>A0ABT4N4K9</accession>
<keyword evidence="3" id="KW-1185">Reference proteome</keyword>
<feature type="transmembrane region" description="Helical" evidence="1">
    <location>
        <begin position="24"/>
        <end position="44"/>
    </location>
</feature>
<keyword evidence="1" id="KW-1133">Transmembrane helix</keyword>
<reference evidence="2" key="1">
    <citation type="submission" date="2022-12" db="EMBL/GenBank/DDBJ databases">
        <authorList>
            <person name="Krivoruchko A.V."/>
            <person name="Elkin A."/>
        </authorList>
    </citation>
    <scope>NUCLEOTIDE SEQUENCE</scope>
    <source>
        <strain evidence="2">IEGM 1388</strain>
    </source>
</reference>
<organism evidence="2 3">
    <name type="scientific">Gordonia rubripertincta</name>
    <name type="common">Rhodococcus corallinus</name>
    <dbReference type="NCBI Taxonomy" id="36822"/>
    <lineage>
        <taxon>Bacteria</taxon>
        <taxon>Bacillati</taxon>
        <taxon>Actinomycetota</taxon>
        <taxon>Actinomycetes</taxon>
        <taxon>Mycobacteriales</taxon>
        <taxon>Gordoniaceae</taxon>
        <taxon>Gordonia</taxon>
    </lineage>
</organism>
<dbReference type="EMBL" id="JAPWIE010000008">
    <property type="protein sequence ID" value="MCZ4553256.1"/>
    <property type="molecule type" value="Genomic_DNA"/>
</dbReference>
<proteinExistence type="predicted"/>
<feature type="transmembrane region" description="Helical" evidence="1">
    <location>
        <begin position="152"/>
        <end position="176"/>
    </location>
</feature>
<keyword evidence="1" id="KW-0472">Membrane</keyword>
<comment type="caution">
    <text evidence="2">The sequence shown here is derived from an EMBL/GenBank/DDBJ whole genome shotgun (WGS) entry which is preliminary data.</text>
</comment>
<dbReference type="Proteomes" id="UP001067235">
    <property type="component" value="Unassembled WGS sequence"/>
</dbReference>
<evidence type="ECO:0000313" key="3">
    <source>
        <dbReference type="Proteomes" id="UP001067235"/>
    </source>
</evidence>
<dbReference type="RefSeq" id="WP_301573912.1">
    <property type="nucleotide sequence ID" value="NZ_JAPWIE010000008.1"/>
</dbReference>
<keyword evidence="1" id="KW-0812">Transmembrane</keyword>